<dbReference type="Gene3D" id="3.40.50.1820">
    <property type="entry name" value="alpha/beta hydrolase"/>
    <property type="match status" value="1"/>
</dbReference>
<keyword evidence="5" id="KW-0645">Protease</keyword>
<feature type="domain" description="Dipeptidylpeptidase IV N-terminal" evidence="16">
    <location>
        <begin position="205"/>
        <end position="605"/>
    </location>
</feature>
<keyword evidence="11 14" id="KW-0472">Membrane</keyword>
<dbReference type="OrthoDB" id="16520at2759"/>
<comment type="similarity">
    <text evidence="2">Belongs to the peptidase S9B family.</text>
</comment>
<dbReference type="Pfam" id="PF00326">
    <property type="entry name" value="Peptidase_S9"/>
    <property type="match status" value="1"/>
</dbReference>
<dbReference type="GO" id="GO:0004252">
    <property type="term" value="F:serine-type endopeptidase activity"/>
    <property type="evidence" value="ECO:0007669"/>
    <property type="project" value="InterPro"/>
</dbReference>
<name>A0A5N5QJ04_9AGAM</name>
<evidence type="ECO:0000259" key="16">
    <source>
        <dbReference type="Pfam" id="PF00930"/>
    </source>
</evidence>
<reference evidence="17 18" key="1">
    <citation type="journal article" date="2019" name="Fungal Biol. Biotechnol.">
        <title>Draft genome sequence of fastidious pathogen Ceratobasidium theobromae, which causes vascular-streak dieback in Theobroma cacao.</title>
        <authorList>
            <person name="Ali S.S."/>
            <person name="Asman A."/>
            <person name="Shao J."/>
            <person name="Firmansyah A.P."/>
            <person name="Susilo A.W."/>
            <person name="Rosmana A."/>
            <person name="McMahon P."/>
            <person name="Junaid M."/>
            <person name="Guest D."/>
            <person name="Kheng T.Y."/>
            <person name="Meinhardt L.W."/>
            <person name="Bailey B.A."/>
        </authorList>
    </citation>
    <scope>NUCLEOTIDE SEQUENCE [LARGE SCALE GENOMIC DNA]</scope>
    <source>
        <strain evidence="17 18">CT2</strain>
    </source>
</reference>
<evidence type="ECO:0000256" key="3">
    <source>
        <dbReference type="ARBA" id="ARBA00022438"/>
    </source>
</evidence>
<protein>
    <submittedName>
        <fullName evidence="17">Dipeptidyl aminopeptidase</fullName>
    </submittedName>
</protein>
<evidence type="ECO:0000256" key="6">
    <source>
        <dbReference type="ARBA" id="ARBA00022692"/>
    </source>
</evidence>
<evidence type="ECO:0000256" key="13">
    <source>
        <dbReference type="SAM" id="MobiDB-lite"/>
    </source>
</evidence>
<dbReference type="GO" id="GO:0004177">
    <property type="term" value="F:aminopeptidase activity"/>
    <property type="evidence" value="ECO:0007669"/>
    <property type="project" value="UniProtKB-KW"/>
</dbReference>
<dbReference type="PANTHER" id="PTHR11731">
    <property type="entry name" value="PROTEASE FAMILY S9B,C DIPEPTIDYL-PEPTIDASE IV-RELATED"/>
    <property type="match status" value="1"/>
</dbReference>
<dbReference type="GO" id="GO:0005886">
    <property type="term" value="C:plasma membrane"/>
    <property type="evidence" value="ECO:0007669"/>
    <property type="project" value="TreeGrafter"/>
</dbReference>
<evidence type="ECO:0000313" key="18">
    <source>
        <dbReference type="Proteomes" id="UP000383932"/>
    </source>
</evidence>
<dbReference type="GO" id="GO:0008239">
    <property type="term" value="F:dipeptidyl-peptidase activity"/>
    <property type="evidence" value="ECO:0007669"/>
    <property type="project" value="TreeGrafter"/>
</dbReference>
<accession>A0A5N5QJ04</accession>
<dbReference type="FunFam" id="3.40.50.1820:FF:000003">
    <property type="entry name" value="Dipeptidyl peptidase 4"/>
    <property type="match status" value="1"/>
</dbReference>
<feature type="region of interest" description="Disordered" evidence="13">
    <location>
        <begin position="1"/>
        <end position="68"/>
    </location>
</feature>
<dbReference type="PROSITE" id="PS00708">
    <property type="entry name" value="PRO_ENDOPEP_SER"/>
    <property type="match status" value="1"/>
</dbReference>
<evidence type="ECO:0000313" key="17">
    <source>
        <dbReference type="EMBL" id="KAB5591619.1"/>
    </source>
</evidence>
<dbReference type="Pfam" id="PF00930">
    <property type="entry name" value="DPPIV_N"/>
    <property type="match status" value="1"/>
</dbReference>
<keyword evidence="8" id="KW-0720">Serine protease</keyword>
<dbReference type="InterPro" id="IPR002469">
    <property type="entry name" value="Peptidase_S9B_N"/>
</dbReference>
<evidence type="ECO:0000256" key="10">
    <source>
        <dbReference type="ARBA" id="ARBA00022989"/>
    </source>
</evidence>
<dbReference type="AlphaFoldDB" id="A0A5N5QJ04"/>
<dbReference type="InterPro" id="IPR029058">
    <property type="entry name" value="AB_hydrolase_fold"/>
</dbReference>
<evidence type="ECO:0000256" key="14">
    <source>
        <dbReference type="SAM" id="Phobius"/>
    </source>
</evidence>
<keyword evidence="10 14" id="KW-1133">Transmembrane helix</keyword>
<evidence type="ECO:0000256" key="7">
    <source>
        <dbReference type="ARBA" id="ARBA00022801"/>
    </source>
</evidence>
<dbReference type="GO" id="GO:0005774">
    <property type="term" value="C:vacuolar membrane"/>
    <property type="evidence" value="ECO:0007669"/>
    <property type="project" value="UniProtKB-SubCell"/>
</dbReference>
<keyword evidence="9" id="KW-0735">Signal-anchor</keyword>
<dbReference type="InterPro" id="IPR002471">
    <property type="entry name" value="Pept_S9_AS"/>
</dbReference>
<evidence type="ECO:0000256" key="9">
    <source>
        <dbReference type="ARBA" id="ARBA00022968"/>
    </source>
</evidence>
<evidence type="ECO:0000256" key="12">
    <source>
        <dbReference type="ARBA" id="ARBA00023180"/>
    </source>
</evidence>
<keyword evidence="7" id="KW-0378">Hydrolase</keyword>
<dbReference type="GO" id="GO:0006508">
    <property type="term" value="P:proteolysis"/>
    <property type="evidence" value="ECO:0007669"/>
    <property type="project" value="UniProtKB-KW"/>
</dbReference>
<dbReference type="Gene3D" id="2.140.10.30">
    <property type="entry name" value="Dipeptidylpeptidase IV, N-terminal domain"/>
    <property type="match status" value="1"/>
</dbReference>
<feature type="domain" description="Peptidase S9 prolyl oligopeptidase catalytic" evidence="15">
    <location>
        <begin position="693"/>
        <end position="838"/>
    </location>
</feature>
<evidence type="ECO:0000256" key="11">
    <source>
        <dbReference type="ARBA" id="ARBA00023136"/>
    </source>
</evidence>
<dbReference type="PANTHER" id="PTHR11731:SF200">
    <property type="entry name" value="DIPEPTIDYL PEPTIDASE 10, ISOFORM B"/>
    <property type="match status" value="1"/>
</dbReference>
<keyword evidence="6 14" id="KW-0812">Transmembrane</keyword>
<keyword evidence="18" id="KW-1185">Reference proteome</keyword>
<comment type="subcellular location">
    <subcellularLocation>
        <location evidence="1">Vacuole membrane</location>
        <topology evidence="1">Single-pass type II membrane protein</topology>
    </subcellularLocation>
</comment>
<keyword evidence="3 17" id="KW-0031">Aminopeptidase</keyword>
<feature type="transmembrane region" description="Helical" evidence="14">
    <location>
        <begin position="96"/>
        <end position="116"/>
    </location>
</feature>
<dbReference type="EMBL" id="SSOP01000096">
    <property type="protein sequence ID" value="KAB5591619.1"/>
    <property type="molecule type" value="Genomic_DNA"/>
</dbReference>
<comment type="caution">
    <text evidence="17">The sequence shown here is derived from an EMBL/GenBank/DDBJ whole genome shotgun (WGS) entry which is preliminary data.</text>
</comment>
<evidence type="ECO:0000256" key="5">
    <source>
        <dbReference type="ARBA" id="ARBA00022670"/>
    </source>
</evidence>
<keyword evidence="12" id="KW-0325">Glycoprotein</keyword>
<gene>
    <name evidence="17" type="ORF">CTheo_4919</name>
</gene>
<proteinExistence type="inferred from homology"/>
<dbReference type="Proteomes" id="UP000383932">
    <property type="component" value="Unassembled WGS sequence"/>
</dbReference>
<keyword evidence="4" id="KW-0926">Vacuole</keyword>
<dbReference type="SUPFAM" id="SSF53474">
    <property type="entry name" value="alpha/beta-Hydrolases"/>
    <property type="match status" value="1"/>
</dbReference>
<dbReference type="InterPro" id="IPR050278">
    <property type="entry name" value="Serine_Prot_S9B/DPPIV"/>
</dbReference>
<evidence type="ECO:0000256" key="2">
    <source>
        <dbReference type="ARBA" id="ARBA00006150"/>
    </source>
</evidence>
<evidence type="ECO:0000256" key="4">
    <source>
        <dbReference type="ARBA" id="ARBA00022554"/>
    </source>
</evidence>
<evidence type="ECO:0000256" key="1">
    <source>
        <dbReference type="ARBA" id="ARBA00004576"/>
    </source>
</evidence>
<sequence>MANHTDYSPLAQEVDPPGVSDVLADPDAPPIYYGEGRFSPPSSLSDDDYADQEKRLDPGNVERGSIDDYGEMEPLNVMREPGGLFLGKRRPSPLRCLVLSLTSLVLLAVLLGFLAAQNYNHTSYRYRAPGNKHITMDHVFNGTFAAEKQSLAWVSEAGDGVYSIEENEFIRLVDLNTQTNRTLVKRSDVKDEHGNALVFGQWFLSADASHILFKTDYVKQYRHSSFGNYYLHRLSDGRTFPLVPPSNPPRVAQATWSPTGRSIAWVMANDIYVIQDPSPDATPLRLTYSGNATLFHGVPDWVYEEEVLSGASALWWSPQSSHIAYLALDETNVQEYVVPIYNPTNDAATVSPYGGNSIKIKYPKPGYGNPLVKVAVCDLMAISTNATAGAASQVVKETVQNATTVLSWDKQLKPEDQIVSEVAWVGNETLVVREVGREAREGHVVFFEVDKAGKISKGKIVRVKGEKGEEGDKGWIESEQNIVPLKHTPGYLDILPSPEGYNHIALFSPPDSSTPIWLTSGKWEVTGSVLAVDETRGLMQHSSIARGVYSVALPSAQSLASRAPISKPAEPVALTDDSSLSWYSASFSPKGGYYVLNYDGPGVPWQKVVGVETNGPKRVNYVLTDNKNLNETSVEFQMPFITRSTIKSDGYELNFMEIRPPNMDETGRKKYPVLFRVYGGPGSQLVDSRFGRDWHHYLACSLQYIVVVVDGRGTGYKGRELRNPVRGNLGYWEVVDQINAAKIWASKQYVDSKRIGIWGWSYGGFMTSKVLEANAGVHTLGMAVAPVTSWRLYDSVYTERYMGLPDNNPDGYVNASISKVEGFRHANFLLAHGSGDDNGELKL</sequence>
<evidence type="ECO:0000256" key="8">
    <source>
        <dbReference type="ARBA" id="ARBA00022825"/>
    </source>
</evidence>
<organism evidence="17 18">
    <name type="scientific">Ceratobasidium theobromae</name>
    <dbReference type="NCBI Taxonomy" id="1582974"/>
    <lineage>
        <taxon>Eukaryota</taxon>
        <taxon>Fungi</taxon>
        <taxon>Dikarya</taxon>
        <taxon>Basidiomycota</taxon>
        <taxon>Agaricomycotina</taxon>
        <taxon>Agaricomycetes</taxon>
        <taxon>Cantharellales</taxon>
        <taxon>Ceratobasidiaceae</taxon>
        <taxon>Ceratobasidium</taxon>
    </lineage>
</organism>
<dbReference type="SUPFAM" id="SSF82171">
    <property type="entry name" value="DPP6 N-terminal domain-like"/>
    <property type="match status" value="1"/>
</dbReference>
<dbReference type="InterPro" id="IPR001375">
    <property type="entry name" value="Peptidase_S9_cat"/>
</dbReference>
<evidence type="ECO:0000259" key="15">
    <source>
        <dbReference type="Pfam" id="PF00326"/>
    </source>
</evidence>